<organism evidence="1 2">
    <name type="scientific">Nostoc linckia FACHB-391</name>
    <dbReference type="NCBI Taxonomy" id="2692906"/>
    <lineage>
        <taxon>Bacteria</taxon>
        <taxon>Bacillati</taxon>
        <taxon>Cyanobacteriota</taxon>
        <taxon>Cyanophyceae</taxon>
        <taxon>Nostocales</taxon>
        <taxon>Nostocaceae</taxon>
        <taxon>Nostoc</taxon>
    </lineage>
</organism>
<reference evidence="1 2" key="1">
    <citation type="journal article" date="2020" name="ISME J.">
        <title>Comparative genomics reveals insights into cyanobacterial evolution and habitat adaptation.</title>
        <authorList>
            <person name="Chen M.Y."/>
            <person name="Teng W.K."/>
            <person name="Zhao L."/>
            <person name="Hu C.X."/>
            <person name="Zhou Y.K."/>
            <person name="Han B.P."/>
            <person name="Song L.R."/>
            <person name="Shu W.S."/>
        </authorList>
    </citation>
    <scope>NUCLEOTIDE SEQUENCE [LARGE SCALE GENOMIC DNA]</scope>
    <source>
        <strain evidence="1 2">FACHB-391</strain>
    </source>
</reference>
<accession>A0ABR8F9E1</accession>
<dbReference type="Proteomes" id="UP000604661">
    <property type="component" value="Unassembled WGS sequence"/>
</dbReference>
<proteinExistence type="predicted"/>
<name>A0ABR8F9E1_NOSLI</name>
<evidence type="ECO:0008006" key="3">
    <source>
        <dbReference type="Google" id="ProtNLM"/>
    </source>
</evidence>
<evidence type="ECO:0000313" key="1">
    <source>
        <dbReference type="EMBL" id="MBD2565510.1"/>
    </source>
</evidence>
<sequence length="102" mass="11905">MAIAYLKEALRTWKGVKPTEAVFVAACKEGRKPEAQQAKSTVIAHFEWARRQRIVIALSGETVYTPQGERVELQEMMRRYPMYARLHLFQRLQSIRAMYGFN</sequence>
<comment type="caution">
    <text evidence="1">The sequence shown here is derived from an EMBL/GenBank/DDBJ whole genome shotgun (WGS) entry which is preliminary data.</text>
</comment>
<keyword evidence="2" id="KW-1185">Reference proteome</keyword>
<gene>
    <name evidence="1" type="ORF">H6G95_34080</name>
</gene>
<evidence type="ECO:0000313" key="2">
    <source>
        <dbReference type="Proteomes" id="UP000604661"/>
    </source>
</evidence>
<dbReference type="EMBL" id="JACJTE010000090">
    <property type="protein sequence ID" value="MBD2565510.1"/>
    <property type="molecule type" value="Genomic_DNA"/>
</dbReference>
<dbReference type="RefSeq" id="WP_190901079.1">
    <property type="nucleotide sequence ID" value="NZ_JACJTE010000090.1"/>
</dbReference>
<protein>
    <recommendedName>
        <fullName evidence="3">Transposase</fullName>
    </recommendedName>
</protein>